<dbReference type="Gene3D" id="1.10.287.1060">
    <property type="entry name" value="ESAT-6-like"/>
    <property type="match status" value="1"/>
</dbReference>
<sequence length="101" mass="10816">MADETRVDPGVLDGMAGRVRRLGDELDRAIGWVEPDTGTAVSALHGFTAAGALERMHLAWEDAAKGHSRYLRSLGDALTACARDYRYSDHAAAGNFAGLSR</sequence>
<evidence type="ECO:0008006" key="3">
    <source>
        <dbReference type="Google" id="ProtNLM"/>
    </source>
</evidence>
<gene>
    <name evidence="1" type="ORF">GCM10010170_053660</name>
</gene>
<proteinExistence type="predicted"/>
<comment type="caution">
    <text evidence="1">The sequence shown here is derived from an EMBL/GenBank/DDBJ whole genome shotgun (WGS) entry which is preliminary data.</text>
</comment>
<reference evidence="1 2" key="1">
    <citation type="journal article" date="2019" name="Int. J. Syst. Evol. Microbiol.">
        <title>The Global Catalogue of Microorganisms (GCM) 10K type strain sequencing project: providing services to taxonomists for standard genome sequencing and annotation.</title>
        <authorList>
            <consortium name="The Broad Institute Genomics Platform"/>
            <consortium name="The Broad Institute Genome Sequencing Center for Infectious Disease"/>
            <person name="Wu L."/>
            <person name="Ma J."/>
        </authorList>
    </citation>
    <scope>NUCLEOTIDE SEQUENCE [LARGE SCALE GENOMIC DNA]</scope>
    <source>
        <strain evidence="1 2">JCM 3272</strain>
    </source>
</reference>
<protein>
    <recommendedName>
        <fullName evidence="3">ESX-1 secretion-associated protein</fullName>
    </recommendedName>
</protein>
<dbReference type="Proteomes" id="UP001501444">
    <property type="component" value="Unassembled WGS sequence"/>
</dbReference>
<dbReference type="SUPFAM" id="SSF140453">
    <property type="entry name" value="EsxAB dimer-like"/>
    <property type="match status" value="1"/>
</dbReference>
<accession>A0ABN3GRT3</accession>
<evidence type="ECO:0000313" key="2">
    <source>
        <dbReference type="Proteomes" id="UP001501444"/>
    </source>
</evidence>
<keyword evidence="2" id="KW-1185">Reference proteome</keyword>
<name>A0ABN3GRT3_9ACTN</name>
<dbReference type="EMBL" id="BAAARV010000046">
    <property type="protein sequence ID" value="GAA2359398.1"/>
    <property type="molecule type" value="Genomic_DNA"/>
</dbReference>
<evidence type="ECO:0000313" key="1">
    <source>
        <dbReference type="EMBL" id="GAA2359398.1"/>
    </source>
</evidence>
<dbReference type="InterPro" id="IPR036689">
    <property type="entry name" value="ESAT-6-like_sf"/>
</dbReference>
<dbReference type="RefSeq" id="WP_344615274.1">
    <property type="nucleotide sequence ID" value="NZ_BAAARV010000046.1"/>
</dbReference>
<organism evidence="1 2">
    <name type="scientific">Dactylosporangium salmoneum</name>
    <dbReference type="NCBI Taxonomy" id="53361"/>
    <lineage>
        <taxon>Bacteria</taxon>
        <taxon>Bacillati</taxon>
        <taxon>Actinomycetota</taxon>
        <taxon>Actinomycetes</taxon>
        <taxon>Micromonosporales</taxon>
        <taxon>Micromonosporaceae</taxon>
        <taxon>Dactylosporangium</taxon>
    </lineage>
</organism>